<organism evidence="5 6">
    <name type="scientific">Liquidambar formosana</name>
    <name type="common">Formosan gum</name>
    <dbReference type="NCBI Taxonomy" id="63359"/>
    <lineage>
        <taxon>Eukaryota</taxon>
        <taxon>Viridiplantae</taxon>
        <taxon>Streptophyta</taxon>
        <taxon>Embryophyta</taxon>
        <taxon>Tracheophyta</taxon>
        <taxon>Spermatophyta</taxon>
        <taxon>Magnoliopsida</taxon>
        <taxon>eudicotyledons</taxon>
        <taxon>Gunneridae</taxon>
        <taxon>Pentapetalae</taxon>
        <taxon>Saxifragales</taxon>
        <taxon>Altingiaceae</taxon>
        <taxon>Liquidambar</taxon>
    </lineage>
</organism>
<evidence type="ECO:0000313" key="6">
    <source>
        <dbReference type="Proteomes" id="UP001415857"/>
    </source>
</evidence>
<feature type="compositionally biased region" description="Basic and acidic residues" evidence="2">
    <location>
        <begin position="38"/>
        <end position="61"/>
    </location>
</feature>
<feature type="domain" description="PGG" evidence="4">
    <location>
        <begin position="559"/>
        <end position="673"/>
    </location>
</feature>
<dbReference type="Pfam" id="PF12796">
    <property type="entry name" value="Ank_2"/>
    <property type="match status" value="1"/>
</dbReference>
<feature type="transmembrane region" description="Helical" evidence="3">
    <location>
        <begin position="648"/>
        <end position="674"/>
    </location>
</feature>
<evidence type="ECO:0000256" key="3">
    <source>
        <dbReference type="SAM" id="Phobius"/>
    </source>
</evidence>
<feature type="compositionally biased region" description="Polar residues" evidence="2">
    <location>
        <begin position="17"/>
        <end position="34"/>
    </location>
</feature>
<keyword evidence="3" id="KW-1133">Transmembrane helix</keyword>
<dbReference type="SMART" id="SM00248">
    <property type="entry name" value="ANK"/>
    <property type="match status" value="4"/>
</dbReference>
<reference evidence="5 6" key="1">
    <citation type="journal article" date="2024" name="Plant J.">
        <title>Genome sequences and population genomics reveal climatic adaptation and genomic divergence between two closely related sweetgum species.</title>
        <authorList>
            <person name="Xu W.Q."/>
            <person name="Ren C.Q."/>
            <person name="Zhang X.Y."/>
            <person name="Comes H.P."/>
            <person name="Liu X.H."/>
            <person name="Li Y.G."/>
            <person name="Kettle C.J."/>
            <person name="Jalonen R."/>
            <person name="Gaisberger H."/>
            <person name="Ma Y.Z."/>
            <person name="Qiu Y.X."/>
        </authorList>
    </citation>
    <scope>NUCLEOTIDE SEQUENCE [LARGE SCALE GENOMIC DNA]</scope>
    <source>
        <strain evidence="5">Hangzhou</strain>
    </source>
</reference>
<dbReference type="GO" id="GO:0016020">
    <property type="term" value="C:membrane"/>
    <property type="evidence" value="ECO:0007669"/>
    <property type="project" value="TreeGrafter"/>
</dbReference>
<keyword evidence="1" id="KW-0040">ANK repeat</keyword>
<evidence type="ECO:0000256" key="2">
    <source>
        <dbReference type="SAM" id="MobiDB-lite"/>
    </source>
</evidence>
<evidence type="ECO:0000313" key="5">
    <source>
        <dbReference type="EMBL" id="KAK9265794.1"/>
    </source>
</evidence>
<feature type="transmembrane region" description="Helical" evidence="3">
    <location>
        <begin position="606"/>
        <end position="628"/>
    </location>
</feature>
<dbReference type="InterPro" id="IPR026961">
    <property type="entry name" value="PGG_dom"/>
</dbReference>
<feature type="region of interest" description="Disordered" evidence="2">
    <location>
        <begin position="1"/>
        <end position="61"/>
    </location>
</feature>
<dbReference type="Pfam" id="PF13962">
    <property type="entry name" value="PGG"/>
    <property type="match status" value="1"/>
</dbReference>
<feature type="region of interest" description="Disordered" evidence="2">
    <location>
        <begin position="329"/>
        <end position="348"/>
    </location>
</feature>
<dbReference type="PANTHER" id="PTHR24177">
    <property type="entry name" value="CASKIN"/>
    <property type="match status" value="1"/>
</dbReference>
<keyword evidence="3" id="KW-0472">Membrane</keyword>
<feature type="compositionally biased region" description="Polar residues" evidence="2">
    <location>
        <begin position="339"/>
        <end position="348"/>
    </location>
</feature>
<dbReference type="Proteomes" id="UP001415857">
    <property type="component" value="Unassembled WGS sequence"/>
</dbReference>
<dbReference type="PANTHER" id="PTHR24177:SF365">
    <property type="entry name" value="ANKYRIN REPEAT-CONTAINING PROTEIN NPR4-LIKE ISOFORM X1"/>
    <property type="match status" value="1"/>
</dbReference>
<dbReference type="PROSITE" id="PS50088">
    <property type="entry name" value="ANK_REPEAT"/>
    <property type="match status" value="1"/>
</dbReference>
<feature type="repeat" description="ANK" evidence="1">
    <location>
        <begin position="216"/>
        <end position="242"/>
    </location>
</feature>
<keyword evidence="6" id="KW-1185">Reference proteome</keyword>
<feature type="transmembrane region" description="Helical" evidence="3">
    <location>
        <begin position="680"/>
        <end position="709"/>
    </location>
</feature>
<gene>
    <name evidence="5" type="ORF">L1049_025371</name>
</gene>
<dbReference type="AlphaFoldDB" id="A0AAP0N6U6"/>
<name>A0AAP0N6U6_LIQFO</name>
<comment type="caution">
    <text evidence="5">The sequence shown here is derived from an EMBL/GenBank/DDBJ whole genome shotgun (WGS) entry which is preliminary data.</text>
</comment>
<feature type="transmembrane region" description="Helical" evidence="3">
    <location>
        <begin position="566"/>
        <end position="586"/>
    </location>
</feature>
<evidence type="ECO:0000256" key="1">
    <source>
        <dbReference type="PROSITE-ProRule" id="PRU00023"/>
    </source>
</evidence>
<dbReference type="Gene3D" id="1.25.40.20">
    <property type="entry name" value="Ankyrin repeat-containing domain"/>
    <property type="match status" value="1"/>
</dbReference>
<accession>A0AAP0N6U6</accession>
<proteinExistence type="predicted"/>
<protein>
    <recommendedName>
        <fullName evidence="4">PGG domain-containing protein</fullName>
    </recommendedName>
</protein>
<keyword evidence="3" id="KW-0812">Transmembrane</keyword>
<dbReference type="PROSITE" id="PS50297">
    <property type="entry name" value="ANK_REP_REGION"/>
    <property type="match status" value="1"/>
</dbReference>
<dbReference type="InterPro" id="IPR036770">
    <property type="entry name" value="Ankyrin_rpt-contain_sf"/>
</dbReference>
<dbReference type="InterPro" id="IPR002110">
    <property type="entry name" value="Ankyrin_rpt"/>
</dbReference>
<evidence type="ECO:0000259" key="4">
    <source>
        <dbReference type="Pfam" id="PF13962"/>
    </source>
</evidence>
<dbReference type="SUPFAM" id="SSF48403">
    <property type="entry name" value="Ankyrin repeat"/>
    <property type="match status" value="1"/>
</dbReference>
<feature type="transmembrane region" description="Helical" evidence="3">
    <location>
        <begin position="256"/>
        <end position="273"/>
    </location>
</feature>
<dbReference type="EMBL" id="JBBPBK010000308">
    <property type="protein sequence ID" value="KAK9265794.1"/>
    <property type="molecule type" value="Genomic_DNA"/>
</dbReference>
<sequence length="726" mass="80947">MDSGQAPNVELRADTGSLGSQEKGSEITESSSSGKVMKLSEKRSNENRENKEAKEVKENKKELKEQLRGDILFRRFPDLRKQANVGGTEQEANLIILGGPEAKKRFEELTSYLPLYRAAIKGDWESARRILEKKPDLLTAEITVTSETVLQVAVSRDQAAFFVEKLLDLMPNESDVAQATSNGNTALGYAARVGNTKAAMLLVKKNPKLPQIRNSFGSTPLHLAAKYGQKETALYLLSVTSDEAPSPFTGEIGARLLSHLIIADFYGIALAILKRYPKLALERDGDRQSPLDRLADRPLAFASGSHLGYWQRIIYHCIPVEIDDDISQKSKAGGDVENPTDSSQKCSGKSTRHRFLQQITAAFGTLRRKAHVTLWITIKQLVPTINQIHDAKLMHKQTLKLVKCMTAEVASSEENTVAFLRAPFYTATKMGIHEFVVEIINTCPFIIRFPDDNNYTLFQLAVLHRHEKIFSLIHQMTERAQFAADFKDRFKNNLLHLAGKLRPSSRISGAALQMQRELQWFKEVEKCVQPSEKEKKNSFNQTPAMVFTKEHAGLVKQGEEWMKTTATSCTLVASLIATVVFAAAFTVPGGNDSDHGIPFFLNKSSFLVFAIADAIALFSSSTSLLMFLGILTSRYSEEDFFKSLPRKLIIGLITLFISIASMMVAFSASLYIVLVNRLKWVAIPIALLACLPVTLFACLQFPLLVEIFLSTYGRNIFHRKSMDIVA</sequence>